<dbReference type="PANTHER" id="PTHR23226:SF416">
    <property type="entry name" value="FI01424P"/>
    <property type="match status" value="1"/>
</dbReference>
<evidence type="ECO:0000256" key="3">
    <source>
        <dbReference type="ARBA" id="ARBA00006991"/>
    </source>
</evidence>
<evidence type="ECO:0000313" key="15">
    <source>
        <dbReference type="Proteomes" id="UP001497623"/>
    </source>
</evidence>
<comment type="function">
    <text evidence="1">May be involved in transcriptional regulation.</text>
</comment>
<dbReference type="GO" id="GO:0008270">
    <property type="term" value="F:zinc ion binding"/>
    <property type="evidence" value="ECO:0007669"/>
    <property type="project" value="UniProtKB-KW"/>
</dbReference>
<evidence type="ECO:0000256" key="12">
    <source>
        <dbReference type="PROSITE-ProRule" id="PRU00042"/>
    </source>
</evidence>
<dbReference type="GO" id="GO:0000978">
    <property type="term" value="F:RNA polymerase II cis-regulatory region sequence-specific DNA binding"/>
    <property type="evidence" value="ECO:0007669"/>
    <property type="project" value="TreeGrafter"/>
</dbReference>
<dbReference type="Gene3D" id="3.30.160.60">
    <property type="entry name" value="Classic Zinc Finger"/>
    <property type="match status" value="2"/>
</dbReference>
<gene>
    <name evidence="14" type="ORF">MNOR_LOCUS16941</name>
</gene>
<evidence type="ECO:0000256" key="5">
    <source>
        <dbReference type="ARBA" id="ARBA00022737"/>
    </source>
</evidence>
<keyword evidence="5" id="KW-0677">Repeat</keyword>
<keyword evidence="11" id="KW-0539">Nucleus</keyword>
<keyword evidence="4" id="KW-0479">Metal-binding</keyword>
<keyword evidence="9" id="KW-0238">DNA-binding</keyword>
<dbReference type="SUPFAM" id="SSF57667">
    <property type="entry name" value="beta-beta-alpha zinc fingers"/>
    <property type="match status" value="1"/>
</dbReference>
<evidence type="ECO:0000256" key="4">
    <source>
        <dbReference type="ARBA" id="ARBA00022723"/>
    </source>
</evidence>
<keyword evidence="7" id="KW-0862">Zinc</keyword>
<evidence type="ECO:0000256" key="11">
    <source>
        <dbReference type="ARBA" id="ARBA00023242"/>
    </source>
</evidence>
<feature type="domain" description="C2H2-type" evidence="13">
    <location>
        <begin position="83"/>
        <end position="110"/>
    </location>
</feature>
<evidence type="ECO:0000256" key="9">
    <source>
        <dbReference type="ARBA" id="ARBA00023125"/>
    </source>
</evidence>
<evidence type="ECO:0000259" key="13">
    <source>
        <dbReference type="PROSITE" id="PS50157"/>
    </source>
</evidence>
<evidence type="ECO:0000313" key="14">
    <source>
        <dbReference type="EMBL" id="CAL4101090.1"/>
    </source>
</evidence>
<evidence type="ECO:0000256" key="2">
    <source>
        <dbReference type="ARBA" id="ARBA00004123"/>
    </source>
</evidence>
<dbReference type="EMBL" id="CAXKWB010011376">
    <property type="protein sequence ID" value="CAL4101090.1"/>
    <property type="molecule type" value="Genomic_DNA"/>
</dbReference>
<name>A0AAV2QTP0_MEGNR</name>
<keyword evidence="15" id="KW-1185">Reference proteome</keyword>
<dbReference type="SMART" id="SM00355">
    <property type="entry name" value="ZnF_C2H2"/>
    <property type="match status" value="2"/>
</dbReference>
<evidence type="ECO:0000256" key="7">
    <source>
        <dbReference type="ARBA" id="ARBA00022833"/>
    </source>
</evidence>
<keyword evidence="8" id="KW-0805">Transcription regulation</keyword>
<keyword evidence="6 12" id="KW-0863">Zinc-finger</keyword>
<dbReference type="PROSITE" id="PS00028">
    <property type="entry name" value="ZINC_FINGER_C2H2_1"/>
    <property type="match status" value="1"/>
</dbReference>
<comment type="subcellular location">
    <subcellularLocation>
        <location evidence="2">Nucleus</location>
    </subcellularLocation>
</comment>
<evidence type="ECO:0000256" key="6">
    <source>
        <dbReference type="ARBA" id="ARBA00022771"/>
    </source>
</evidence>
<feature type="domain" description="C2H2-type" evidence="13">
    <location>
        <begin position="55"/>
        <end position="82"/>
    </location>
</feature>
<comment type="caution">
    <text evidence="14">The sequence shown here is derived from an EMBL/GenBank/DDBJ whole genome shotgun (WGS) entry which is preliminary data.</text>
</comment>
<dbReference type="GO" id="GO:0005634">
    <property type="term" value="C:nucleus"/>
    <property type="evidence" value="ECO:0007669"/>
    <property type="project" value="UniProtKB-SubCell"/>
</dbReference>
<evidence type="ECO:0000256" key="10">
    <source>
        <dbReference type="ARBA" id="ARBA00023163"/>
    </source>
</evidence>
<dbReference type="AlphaFoldDB" id="A0AAV2QTP0"/>
<reference evidence="14 15" key="1">
    <citation type="submission" date="2024-05" db="EMBL/GenBank/DDBJ databases">
        <authorList>
            <person name="Wallberg A."/>
        </authorList>
    </citation>
    <scope>NUCLEOTIDE SEQUENCE [LARGE SCALE GENOMIC DNA]</scope>
</reference>
<evidence type="ECO:0000256" key="8">
    <source>
        <dbReference type="ARBA" id="ARBA00023015"/>
    </source>
</evidence>
<feature type="non-terminal residue" evidence="14">
    <location>
        <position position="114"/>
    </location>
</feature>
<comment type="similarity">
    <text evidence="3">Belongs to the krueppel C2H2-type zinc-finger protein family.</text>
</comment>
<dbReference type="Pfam" id="PF00096">
    <property type="entry name" value="zf-C2H2"/>
    <property type="match status" value="1"/>
</dbReference>
<dbReference type="InterPro" id="IPR013087">
    <property type="entry name" value="Znf_C2H2_type"/>
</dbReference>
<keyword evidence="10" id="KW-0804">Transcription</keyword>
<accession>A0AAV2QTP0</accession>
<dbReference type="GO" id="GO:0000981">
    <property type="term" value="F:DNA-binding transcription factor activity, RNA polymerase II-specific"/>
    <property type="evidence" value="ECO:0007669"/>
    <property type="project" value="TreeGrafter"/>
</dbReference>
<organism evidence="14 15">
    <name type="scientific">Meganyctiphanes norvegica</name>
    <name type="common">Northern krill</name>
    <name type="synonym">Thysanopoda norvegica</name>
    <dbReference type="NCBI Taxonomy" id="48144"/>
    <lineage>
        <taxon>Eukaryota</taxon>
        <taxon>Metazoa</taxon>
        <taxon>Ecdysozoa</taxon>
        <taxon>Arthropoda</taxon>
        <taxon>Crustacea</taxon>
        <taxon>Multicrustacea</taxon>
        <taxon>Malacostraca</taxon>
        <taxon>Eumalacostraca</taxon>
        <taxon>Eucarida</taxon>
        <taxon>Euphausiacea</taxon>
        <taxon>Euphausiidae</taxon>
        <taxon>Meganyctiphanes</taxon>
    </lineage>
</organism>
<dbReference type="PANTHER" id="PTHR23226">
    <property type="entry name" value="ZINC FINGER AND SCAN DOMAIN-CONTAINING"/>
    <property type="match status" value="1"/>
</dbReference>
<protein>
    <recommendedName>
        <fullName evidence="13">C2H2-type domain-containing protein</fullName>
    </recommendedName>
</protein>
<proteinExistence type="inferred from homology"/>
<dbReference type="InterPro" id="IPR036236">
    <property type="entry name" value="Znf_C2H2_sf"/>
</dbReference>
<dbReference type="PROSITE" id="PS50157">
    <property type="entry name" value="ZINC_FINGER_C2H2_2"/>
    <property type="match status" value="2"/>
</dbReference>
<sequence length="114" mass="13096">MHSSGNNFDYHNDVKIDEHPIDIEHKEDIEPCSDISNSDNFHNLCNSSELIGDKFICQICDYTTGNSTDFENHHKVHTKKKIHQCSHCGKSFTRLSLLVIHQRAHTGEKPYQCS</sequence>
<dbReference type="Proteomes" id="UP001497623">
    <property type="component" value="Unassembled WGS sequence"/>
</dbReference>
<evidence type="ECO:0000256" key="1">
    <source>
        <dbReference type="ARBA" id="ARBA00003767"/>
    </source>
</evidence>
<dbReference type="FunFam" id="3.30.160.60:FF:001239">
    <property type="entry name" value="Zinc finger protein 615"/>
    <property type="match status" value="1"/>
</dbReference>